<name>A0A0A0K3H1_CUCSA</name>
<organism evidence="2 3">
    <name type="scientific">Cucumis sativus</name>
    <name type="common">Cucumber</name>
    <dbReference type="NCBI Taxonomy" id="3659"/>
    <lineage>
        <taxon>Eukaryota</taxon>
        <taxon>Viridiplantae</taxon>
        <taxon>Streptophyta</taxon>
        <taxon>Embryophyta</taxon>
        <taxon>Tracheophyta</taxon>
        <taxon>Spermatophyta</taxon>
        <taxon>Magnoliopsida</taxon>
        <taxon>eudicotyledons</taxon>
        <taxon>Gunneridae</taxon>
        <taxon>Pentapetalae</taxon>
        <taxon>rosids</taxon>
        <taxon>fabids</taxon>
        <taxon>Cucurbitales</taxon>
        <taxon>Cucurbitaceae</taxon>
        <taxon>Benincaseae</taxon>
        <taxon>Cucumis</taxon>
    </lineage>
</organism>
<keyword evidence="3" id="KW-1185">Reference proteome</keyword>
<reference evidence="2 3" key="1">
    <citation type="journal article" date="2009" name="Nat. Genet.">
        <title>The genome of the cucumber, Cucumis sativus L.</title>
        <authorList>
            <person name="Huang S."/>
            <person name="Li R."/>
            <person name="Zhang Z."/>
            <person name="Li L."/>
            <person name="Gu X."/>
            <person name="Fan W."/>
            <person name="Lucas W.J."/>
            <person name="Wang X."/>
            <person name="Xie B."/>
            <person name="Ni P."/>
            <person name="Ren Y."/>
            <person name="Zhu H."/>
            <person name="Li J."/>
            <person name="Lin K."/>
            <person name="Jin W."/>
            <person name="Fei Z."/>
            <person name="Li G."/>
            <person name="Staub J."/>
            <person name="Kilian A."/>
            <person name="van der Vossen E.A."/>
            <person name="Wu Y."/>
            <person name="Guo J."/>
            <person name="He J."/>
            <person name="Jia Z."/>
            <person name="Ren Y."/>
            <person name="Tian G."/>
            <person name="Lu Y."/>
            <person name="Ruan J."/>
            <person name="Qian W."/>
            <person name="Wang M."/>
            <person name="Huang Q."/>
            <person name="Li B."/>
            <person name="Xuan Z."/>
            <person name="Cao J."/>
            <person name="Asan"/>
            <person name="Wu Z."/>
            <person name="Zhang J."/>
            <person name="Cai Q."/>
            <person name="Bai Y."/>
            <person name="Zhao B."/>
            <person name="Han Y."/>
            <person name="Li Y."/>
            <person name="Li X."/>
            <person name="Wang S."/>
            <person name="Shi Q."/>
            <person name="Liu S."/>
            <person name="Cho W.K."/>
            <person name="Kim J.Y."/>
            <person name="Xu Y."/>
            <person name="Heller-Uszynska K."/>
            <person name="Miao H."/>
            <person name="Cheng Z."/>
            <person name="Zhang S."/>
            <person name="Wu J."/>
            <person name="Yang Y."/>
            <person name="Kang H."/>
            <person name="Li M."/>
            <person name="Liang H."/>
            <person name="Ren X."/>
            <person name="Shi Z."/>
            <person name="Wen M."/>
            <person name="Jian M."/>
            <person name="Yang H."/>
            <person name="Zhang G."/>
            <person name="Yang Z."/>
            <person name="Chen R."/>
            <person name="Liu S."/>
            <person name="Li J."/>
            <person name="Ma L."/>
            <person name="Liu H."/>
            <person name="Zhou Y."/>
            <person name="Zhao J."/>
            <person name="Fang X."/>
            <person name="Li G."/>
            <person name="Fang L."/>
            <person name="Li Y."/>
            <person name="Liu D."/>
            <person name="Zheng H."/>
            <person name="Zhang Y."/>
            <person name="Qin N."/>
            <person name="Li Z."/>
            <person name="Yang G."/>
            <person name="Yang S."/>
            <person name="Bolund L."/>
            <person name="Kristiansen K."/>
            <person name="Zheng H."/>
            <person name="Li S."/>
            <person name="Zhang X."/>
            <person name="Yang H."/>
            <person name="Wang J."/>
            <person name="Sun R."/>
            <person name="Zhang B."/>
            <person name="Jiang S."/>
            <person name="Wang J."/>
            <person name="Du Y."/>
            <person name="Li S."/>
        </authorList>
    </citation>
    <scope>NUCLEOTIDE SEQUENCE [LARGE SCALE GENOMIC DNA]</scope>
    <source>
        <strain evidence="3">cv. 9930</strain>
    </source>
</reference>
<reference evidence="2 3" key="4">
    <citation type="journal article" date="2011" name="BMC Genomics">
        <title>RNA-Seq improves annotation of protein-coding genes in the cucumber genome.</title>
        <authorList>
            <person name="Li Z."/>
            <person name="Zhang Z."/>
            <person name="Yan P."/>
            <person name="Huang S."/>
            <person name="Fei Z."/>
            <person name="Lin K."/>
        </authorList>
    </citation>
    <scope>NUCLEOTIDE SEQUENCE [LARGE SCALE GENOMIC DNA]</scope>
    <source>
        <strain evidence="3">cv. 9930</strain>
    </source>
</reference>
<feature type="compositionally biased region" description="Polar residues" evidence="1">
    <location>
        <begin position="64"/>
        <end position="86"/>
    </location>
</feature>
<reference evidence="2 3" key="2">
    <citation type="journal article" date="2009" name="PLoS ONE">
        <title>An integrated genetic and cytogenetic map of the cucumber genome.</title>
        <authorList>
            <person name="Ren Y."/>
            <person name="Zhang Z."/>
            <person name="Liu J."/>
            <person name="Staub J.E."/>
            <person name="Han Y."/>
            <person name="Cheng Z."/>
            <person name="Li X."/>
            <person name="Lu J."/>
            <person name="Miao H."/>
            <person name="Kang H."/>
            <person name="Xie B."/>
            <person name="Gu X."/>
            <person name="Wang X."/>
            <person name="Du Y."/>
            <person name="Jin W."/>
            <person name="Huang S."/>
        </authorList>
    </citation>
    <scope>NUCLEOTIDE SEQUENCE [LARGE SCALE GENOMIC DNA]</scope>
    <source>
        <strain evidence="3">cv. 9930</strain>
    </source>
</reference>
<dbReference type="AlphaFoldDB" id="A0A0A0K3H1"/>
<gene>
    <name evidence="2" type="ORF">Csa_7G113325</name>
</gene>
<feature type="region of interest" description="Disordered" evidence="1">
    <location>
        <begin position="64"/>
        <end position="101"/>
    </location>
</feature>
<protein>
    <submittedName>
        <fullName evidence="2">Uncharacterized protein</fullName>
    </submittedName>
</protein>
<accession>A0A0A0K3H1</accession>
<evidence type="ECO:0000256" key="1">
    <source>
        <dbReference type="SAM" id="MobiDB-lite"/>
    </source>
</evidence>
<reference evidence="2 3" key="3">
    <citation type="journal article" date="2010" name="BMC Genomics">
        <title>Transcriptome sequencing and comparative analysis of cucumber flowers with different sex types.</title>
        <authorList>
            <person name="Guo S."/>
            <person name="Zheng Y."/>
            <person name="Joung J.G."/>
            <person name="Liu S."/>
            <person name="Zhang Z."/>
            <person name="Crasta O.R."/>
            <person name="Sobral B.W."/>
            <person name="Xu Y."/>
            <person name="Huang S."/>
            <person name="Fei Z."/>
        </authorList>
    </citation>
    <scope>NUCLEOTIDE SEQUENCE [LARGE SCALE GENOMIC DNA]</scope>
    <source>
        <strain evidence="3">cv. 9930</strain>
    </source>
</reference>
<evidence type="ECO:0000313" key="2">
    <source>
        <dbReference type="EMBL" id="KGN44028.1"/>
    </source>
</evidence>
<dbReference type="Proteomes" id="UP000029981">
    <property type="component" value="Chromosome 7"/>
</dbReference>
<feature type="compositionally biased region" description="Basic and acidic residues" evidence="1">
    <location>
        <begin position="87"/>
        <end position="101"/>
    </location>
</feature>
<dbReference type="EMBL" id="CM002928">
    <property type="protein sequence ID" value="KGN44028.1"/>
    <property type="molecule type" value="Genomic_DNA"/>
</dbReference>
<proteinExistence type="predicted"/>
<dbReference type="Gramene" id="KGN44028">
    <property type="protein sequence ID" value="KGN44028"/>
    <property type="gene ID" value="Csa_7G113325"/>
</dbReference>
<evidence type="ECO:0000313" key="3">
    <source>
        <dbReference type="Proteomes" id="UP000029981"/>
    </source>
</evidence>
<sequence length="101" mass="11600">MIKKILKIYDYTLRQSTLHSDSDQLGLRTSHLLGSSYADKFKFSGKEIHSVFSTRKQSLDFVSKNMNQPSSGRPKQSIGTFPTSTGHDQEQKYWVRKSEDI</sequence>